<dbReference type="RefSeq" id="WP_160114494.1">
    <property type="nucleotide sequence ID" value="NZ_BEXA01000009.1"/>
</dbReference>
<dbReference type="OrthoDB" id="2323337at2"/>
<dbReference type="SUPFAM" id="SSF56300">
    <property type="entry name" value="Metallo-dependent phosphatases"/>
    <property type="match status" value="1"/>
</dbReference>
<keyword evidence="3" id="KW-1185">Reference proteome</keyword>
<evidence type="ECO:0000313" key="3">
    <source>
        <dbReference type="Proteomes" id="UP000286974"/>
    </source>
</evidence>
<protein>
    <recommendedName>
        <fullName evidence="1">Calcineurin-like phosphoesterase domain-containing protein</fullName>
    </recommendedName>
</protein>
<evidence type="ECO:0000313" key="2">
    <source>
        <dbReference type="EMBL" id="GAY74367.1"/>
    </source>
</evidence>
<dbReference type="InterPro" id="IPR042283">
    <property type="entry name" value="GpdQ_catalytic"/>
</dbReference>
<organism evidence="2 3">
    <name type="scientific">Lentilactobacillus kosonis</name>
    <dbReference type="NCBI Taxonomy" id="2810561"/>
    <lineage>
        <taxon>Bacteria</taxon>
        <taxon>Bacillati</taxon>
        <taxon>Bacillota</taxon>
        <taxon>Bacilli</taxon>
        <taxon>Lactobacillales</taxon>
        <taxon>Lactobacillaceae</taxon>
        <taxon>Lentilactobacillus</taxon>
    </lineage>
</organism>
<comment type="caution">
    <text evidence="2">The sequence shown here is derived from an EMBL/GenBank/DDBJ whole genome shotgun (WGS) entry which is preliminary data.</text>
</comment>
<dbReference type="InterPro" id="IPR051918">
    <property type="entry name" value="STPP_CPPED1"/>
</dbReference>
<dbReference type="InterPro" id="IPR029052">
    <property type="entry name" value="Metallo-depent_PP-like"/>
</dbReference>
<dbReference type="EMBL" id="BEXA01000009">
    <property type="protein sequence ID" value="GAY74367.1"/>
    <property type="molecule type" value="Genomic_DNA"/>
</dbReference>
<dbReference type="PANTHER" id="PTHR43143">
    <property type="entry name" value="METALLOPHOSPHOESTERASE, CALCINEURIN SUPERFAMILY"/>
    <property type="match status" value="1"/>
</dbReference>
<dbReference type="Gene3D" id="3.60.21.40">
    <property type="entry name" value="GpdQ, catalytic alpha/beta sandwich domain"/>
    <property type="match status" value="1"/>
</dbReference>
<dbReference type="Gene3D" id="3.60.21.10">
    <property type="match status" value="1"/>
</dbReference>
<dbReference type="STRING" id="1138822.PL11_007510"/>
<dbReference type="PANTHER" id="PTHR43143:SF1">
    <property type="entry name" value="SERINE_THREONINE-PROTEIN PHOSPHATASE CPPED1"/>
    <property type="match status" value="1"/>
</dbReference>
<dbReference type="Proteomes" id="UP000286974">
    <property type="component" value="Unassembled WGS sequence"/>
</dbReference>
<dbReference type="GO" id="GO:0016787">
    <property type="term" value="F:hydrolase activity"/>
    <property type="evidence" value="ECO:0007669"/>
    <property type="project" value="InterPro"/>
</dbReference>
<sequence>MKTTKSSNTPTSKFNYVNDSSHKQPIEDIWNYTYSSSEYNGDDSNYDVASLRENPQQDLILNPSEVDLKNQLEQDIKKVDAENGIKDSVLVGFITDTHFNSFKTPGSVRALRQIKFMSYIAKNIGLDYVVHGGDLNDGVQPISWEKADIQRAVDAMKLGRRPFAILQGNHDDNSGMARDDNRDYYNSEWGYWPGHIIHNDVAKQLRLSEFSQFINAASNSNNALYGTYKVPDSKVNIVILDGFDQPDDYGTFVQKRSSFRHGWTHFSSTQRAWLQNTLDQIQSRGEKAIIFTHIMFKGLSWTAASNTFAENDVNNEGGLIRNVIESHSGIVLGVFGGHTHVDDYTQSGNVTYVTTGCALPDRGEGKDRRIIGTDTEPLFDVLQIKPSMNKIYRHRIGYNGARFLEEINF</sequence>
<feature type="domain" description="Calcineurin-like phosphoesterase" evidence="1">
    <location>
        <begin position="91"/>
        <end position="341"/>
    </location>
</feature>
<proteinExistence type="predicted"/>
<dbReference type="Pfam" id="PF00149">
    <property type="entry name" value="Metallophos"/>
    <property type="match status" value="1"/>
</dbReference>
<gene>
    <name evidence="2" type="ORF">NBRC111893_2513</name>
</gene>
<name>A0A401FPU4_9LACO</name>
<accession>A0A401FPU4</accession>
<dbReference type="InterPro" id="IPR004843">
    <property type="entry name" value="Calcineurin-like_PHP"/>
</dbReference>
<evidence type="ECO:0000259" key="1">
    <source>
        <dbReference type="Pfam" id="PF00149"/>
    </source>
</evidence>
<dbReference type="AlphaFoldDB" id="A0A401FPU4"/>
<reference evidence="2 3" key="1">
    <citation type="submission" date="2017-11" db="EMBL/GenBank/DDBJ databases">
        <title>Draft Genome Sequence of Lactobacillus curieae NBRC 111893 isolated from Koso, a Japanese sugar-Vegetable Fermented Beverage.</title>
        <authorList>
            <person name="Chiou T.Y."/>
            <person name="Oshima K."/>
            <person name="Suda W."/>
            <person name="Hattori M."/>
            <person name="Takahashi T."/>
        </authorList>
    </citation>
    <scope>NUCLEOTIDE SEQUENCE [LARGE SCALE GENOMIC DNA]</scope>
    <source>
        <strain evidence="2 3">NBRC111893</strain>
    </source>
</reference>